<feature type="compositionally biased region" description="Polar residues" evidence="1">
    <location>
        <begin position="10"/>
        <end position="27"/>
    </location>
</feature>
<reference evidence="2" key="1">
    <citation type="submission" date="2023-03" db="EMBL/GenBank/DDBJ databases">
        <title>Massive genome expansion in bonnet fungi (Mycena s.s.) driven by repeated elements and novel gene families across ecological guilds.</title>
        <authorList>
            <consortium name="Lawrence Berkeley National Laboratory"/>
            <person name="Harder C.B."/>
            <person name="Miyauchi S."/>
            <person name="Viragh M."/>
            <person name="Kuo A."/>
            <person name="Thoen E."/>
            <person name="Andreopoulos B."/>
            <person name="Lu D."/>
            <person name="Skrede I."/>
            <person name="Drula E."/>
            <person name="Henrissat B."/>
            <person name="Morin E."/>
            <person name="Kohler A."/>
            <person name="Barry K."/>
            <person name="LaButti K."/>
            <person name="Morin E."/>
            <person name="Salamov A."/>
            <person name="Lipzen A."/>
            <person name="Mereny Z."/>
            <person name="Hegedus B."/>
            <person name="Baldrian P."/>
            <person name="Stursova M."/>
            <person name="Weitz H."/>
            <person name="Taylor A."/>
            <person name="Grigoriev I.V."/>
            <person name="Nagy L.G."/>
            <person name="Martin F."/>
            <person name="Kauserud H."/>
        </authorList>
    </citation>
    <scope>NUCLEOTIDE SEQUENCE</scope>
    <source>
        <strain evidence="2">9144</strain>
    </source>
</reference>
<proteinExistence type="predicted"/>
<evidence type="ECO:0008006" key="4">
    <source>
        <dbReference type="Google" id="ProtNLM"/>
    </source>
</evidence>
<accession>A0AAD6YR10</accession>
<feature type="region of interest" description="Disordered" evidence="1">
    <location>
        <begin position="1"/>
        <end position="65"/>
    </location>
</feature>
<gene>
    <name evidence="2" type="ORF">GGX14DRAFT_347395</name>
</gene>
<dbReference type="Proteomes" id="UP001219525">
    <property type="component" value="Unassembled WGS sequence"/>
</dbReference>
<evidence type="ECO:0000256" key="1">
    <source>
        <dbReference type="SAM" id="MobiDB-lite"/>
    </source>
</evidence>
<organism evidence="2 3">
    <name type="scientific">Mycena pura</name>
    <dbReference type="NCBI Taxonomy" id="153505"/>
    <lineage>
        <taxon>Eukaryota</taxon>
        <taxon>Fungi</taxon>
        <taxon>Dikarya</taxon>
        <taxon>Basidiomycota</taxon>
        <taxon>Agaricomycotina</taxon>
        <taxon>Agaricomycetes</taxon>
        <taxon>Agaricomycetidae</taxon>
        <taxon>Agaricales</taxon>
        <taxon>Marasmiineae</taxon>
        <taxon>Mycenaceae</taxon>
        <taxon>Mycena</taxon>
    </lineage>
</organism>
<protein>
    <recommendedName>
        <fullName evidence="4">BTB domain-containing protein</fullName>
    </recommendedName>
</protein>
<comment type="caution">
    <text evidence="2">The sequence shown here is derived from an EMBL/GenBank/DDBJ whole genome shotgun (WGS) entry which is preliminary data.</text>
</comment>
<evidence type="ECO:0000313" key="2">
    <source>
        <dbReference type="EMBL" id="KAJ7226822.1"/>
    </source>
</evidence>
<name>A0AAD6YR10_9AGAR</name>
<sequence length="392" mass="44166">MDLFSRDSDSQTGAQDHSPQNNGSNCSDGPLQSAPVESSKRSRALTGTRTPADLKASGGPTAKRARSSCRRVTHWDLDGDIFLRIEDCWMRVRKGALATHSGWFADLFAAIDEGKLVADPKRPYDEGTIILADVKDVQKCYHVPALGLSSADLELLLSAVDDAISYCHNSPPFLVVSAIFRAATVLKFTRFRDWAQRSFQDMWPPSLSALSIAVVPHATEAVILGRSWGLPSILKRALYELLRTPGFGQNKEYEVQSRPKASTSARLQPADIMCLVRARECLDVVWYAATSFDVFSQPRGHAREWERRCTSVKYETYKRLVHDTGLFVTYRFDVLCGLETLAQIDWDNESAPDEEVCPLCASRMRERWHMDREQAWETLDVLFRLMNLNDDI</sequence>
<dbReference type="AlphaFoldDB" id="A0AAD6YR10"/>
<evidence type="ECO:0000313" key="3">
    <source>
        <dbReference type="Proteomes" id="UP001219525"/>
    </source>
</evidence>
<keyword evidence="3" id="KW-1185">Reference proteome</keyword>
<dbReference type="EMBL" id="JARJCW010000003">
    <property type="protein sequence ID" value="KAJ7226822.1"/>
    <property type="molecule type" value="Genomic_DNA"/>
</dbReference>